<keyword evidence="3" id="KW-1185">Reference proteome</keyword>
<name>A0AAE7B897_9BACT</name>
<dbReference type="RefSeq" id="WP_128357416.1">
    <property type="nucleotide sequence ID" value="NZ_CP053840.1"/>
</dbReference>
<dbReference type="Gene3D" id="3.40.50.1010">
    <property type="entry name" value="5'-nuclease"/>
    <property type="match status" value="1"/>
</dbReference>
<dbReference type="Proteomes" id="UP000503482">
    <property type="component" value="Chromosome"/>
</dbReference>
<dbReference type="InterPro" id="IPR002716">
    <property type="entry name" value="PIN_dom"/>
</dbReference>
<evidence type="ECO:0000313" key="2">
    <source>
        <dbReference type="EMBL" id="QKF66441.1"/>
    </source>
</evidence>
<dbReference type="KEGG" id="avp:AVENP_0882"/>
<feature type="domain" description="PIN" evidence="1">
    <location>
        <begin position="14"/>
        <end position="164"/>
    </location>
</feature>
<evidence type="ECO:0000313" key="3">
    <source>
        <dbReference type="Proteomes" id="UP000503482"/>
    </source>
</evidence>
<dbReference type="AlphaFoldDB" id="A0AAE7B897"/>
<reference evidence="2 3" key="1">
    <citation type="submission" date="2020-05" db="EMBL/GenBank/DDBJ databases">
        <title>Complete genome sequencing of Campylobacter and Arcobacter type strains.</title>
        <authorList>
            <person name="Miller W.G."/>
            <person name="Yee E."/>
        </authorList>
    </citation>
    <scope>NUCLEOTIDE SEQUENCE [LARGE SCALE GENOMIC DNA]</scope>
    <source>
        <strain evidence="2 3">LMG 26156</strain>
    </source>
</reference>
<dbReference type="Pfam" id="PF01850">
    <property type="entry name" value="PIN"/>
    <property type="match status" value="1"/>
</dbReference>
<gene>
    <name evidence="2" type="ORF">AVENP_0882</name>
</gene>
<accession>A0AAE7B897</accession>
<dbReference type="SMART" id="SM00670">
    <property type="entry name" value="PINc"/>
    <property type="match status" value="1"/>
</dbReference>
<dbReference type="SUPFAM" id="SSF88723">
    <property type="entry name" value="PIN domain-like"/>
    <property type="match status" value="1"/>
</dbReference>
<evidence type="ECO:0000259" key="1">
    <source>
        <dbReference type="SMART" id="SM00670"/>
    </source>
</evidence>
<organism evidence="2 3">
    <name type="scientific">Arcobacter venerupis</name>
    <dbReference type="NCBI Taxonomy" id="1054033"/>
    <lineage>
        <taxon>Bacteria</taxon>
        <taxon>Pseudomonadati</taxon>
        <taxon>Campylobacterota</taxon>
        <taxon>Epsilonproteobacteria</taxon>
        <taxon>Campylobacterales</taxon>
        <taxon>Arcobacteraceae</taxon>
        <taxon>Arcobacter</taxon>
    </lineage>
</organism>
<sequence length="174" mass="20386">MINVSNIYKVSTSDKVFVDTNILIFLFSPSYVKNSDDQVEKYSAVFSKLIENKCDLYINSHVVSEFINRCLRIDFDNNFNINQDKNYKKDYRASEAYLKTIKIVLKELKKFLSFANHINDDFESFDISQAYKSTKENDFNDLIIADTVKKNGLKLLSDDKDFMEIGIDIDWYCK</sequence>
<dbReference type="CDD" id="cd09854">
    <property type="entry name" value="PIN_VapC-like"/>
    <property type="match status" value="1"/>
</dbReference>
<proteinExistence type="predicted"/>
<protein>
    <submittedName>
        <fullName evidence="2">PIN domain-containing protein</fullName>
    </submittedName>
</protein>
<dbReference type="InterPro" id="IPR029060">
    <property type="entry name" value="PIN-like_dom_sf"/>
</dbReference>
<dbReference type="EMBL" id="CP053840">
    <property type="protein sequence ID" value="QKF66441.1"/>
    <property type="molecule type" value="Genomic_DNA"/>
</dbReference>